<dbReference type="AlphaFoldDB" id="A0A4P7NQG6"/>
<evidence type="ECO:0000313" key="1">
    <source>
        <dbReference type="EMBL" id="QBZ64442.1"/>
    </source>
</evidence>
<evidence type="ECO:0000313" key="2">
    <source>
        <dbReference type="Proteomes" id="UP000294847"/>
    </source>
</evidence>
<name>A0A4P7NQG6_PYROR</name>
<dbReference type="Proteomes" id="UP000294847">
    <property type="component" value="Chromosome 6"/>
</dbReference>
<organism evidence="1 2">
    <name type="scientific">Pyricularia oryzae</name>
    <name type="common">Rice blast fungus</name>
    <name type="synonym">Magnaporthe oryzae</name>
    <dbReference type="NCBI Taxonomy" id="318829"/>
    <lineage>
        <taxon>Eukaryota</taxon>
        <taxon>Fungi</taxon>
        <taxon>Dikarya</taxon>
        <taxon>Ascomycota</taxon>
        <taxon>Pezizomycotina</taxon>
        <taxon>Sordariomycetes</taxon>
        <taxon>Sordariomycetidae</taxon>
        <taxon>Magnaporthales</taxon>
        <taxon>Pyriculariaceae</taxon>
        <taxon>Pyricularia</taxon>
    </lineage>
</organism>
<proteinExistence type="predicted"/>
<gene>
    <name evidence="1" type="ORF">PoMZ_06140</name>
</gene>
<protein>
    <submittedName>
        <fullName evidence="1">Uncharacterized protein</fullName>
    </submittedName>
</protein>
<sequence>MSSETANPETSSPSAPAVLGVPKVCEVSTAYISRLPNEPETRALQVPVEFQDNVEDTVSGPHGHGHLFKWTLAFVQGDPEADGRFLRRQSELVASLRTEEQLLASVQEAIDKERLDSQEEDMFVWQASDSLTDEKLYREASVRWLKRELNVTGHHYMLAKSIAGTKAQQMAAAAAATEVMQPQPHRADPAQHSQGVMEDVFSALFGEDQIPQMHQLDNTESYAKLVNQIAQYVNSGTFGGFQTFGPDMGAACSQVQAITDDLREMVGSHAYSNEDEGRKIVRITNMLHNKRWNEQQVDRLGLAHKVAFVVKTLRLRGEEYDDWIRAHPQARVVREAIENAAEAEASANWGEM</sequence>
<reference evidence="1 2" key="1">
    <citation type="journal article" date="2019" name="Mol. Biol. Evol.">
        <title>Blast fungal genomes show frequent chromosomal changes, gene gains and losses, and effector gene turnover.</title>
        <authorList>
            <person name="Gomez Luciano L.B."/>
            <person name="Jason Tsai I."/>
            <person name="Chuma I."/>
            <person name="Tosa Y."/>
            <person name="Chen Y.H."/>
            <person name="Li J.Y."/>
            <person name="Li M.Y."/>
            <person name="Jade Lu M.Y."/>
            <person name="Nakayashiki H."/>
            <person name="Li W.H."/>
        </authorList>
    </citation>
    <scope>NUCLEOTIDE SEQUENCE [LARGE SCALE GENOMIC DNA]</scope>
    <source>
        <strain evidence="1">MZ5-1-6</strain>
    </source>
</reference>
<accession>A0A4P7NQG6</accession>
<dbReference type="EMBL" id="CP034209">
    <property type="protein sequence ID" value="QBZ64442.1"/>
    <property type="molecule type" value="Genomic_DNA"/>
</dbReference>